<reference evidence="4" key="1">
    <citation type="submission" date="2010-07" db="EMBL/GenBank/DDBJ databases">
        <title>The genome sequence of Gaeumannomyces graminis var. tritici strain R3-111a-1.</title>
        <authorList>
            <consortium name="The Broad Institute Genome Sequencing Platform"/>
            <person name="Ma L.-J."/>
            <person name="Dead R."/>
            <person name="Young S."/>
            <person name="Zeng Q."/>
            <person name="Koehrsen M."/>
            <person name="Alvarado L."/>
            <person name="Berlin A."/>
            <person name="Chapman S.B."/>
            <person name="Chen Z."/>
            <person name="Freedman E."/>
            <person name="Gellesch M."/>
            <person name="Goldberg J."/>
            <person name="Griggs A."/>
            <person name="Gujja S."/>
            <person name="Heilman E.R."/>
            <person name="Heiman D."/>
            <person name="Hepburn T."/>
            <person name="Howarth C."/>
            <person name="Jen D."/>
            <person name="Larson L."/>
            <person name="Mehta T."/>
            <person name="Neiman D."/>
            <person name="Pearson M."/>
            <person name="Roberts A."/>
            <person name="Saif S."/>
            <person name="Shea T."/>
            <person name="Shenoy N."/>
            <person name="Sisk P."/>
            <person name="Stolte C."/>
            <person name="Sykes S."/>
            <person name="Walk T."/>
            <person name="White J."/>
            <person name="Yandava C."/>
            <person name="Haas B."/>
            <person name="Nusbaum C."/>
            <person name="Birren B."/>
        </authorList>
    </citation>
    <scope>NUCLEOTIDE SEQUENCE [LARGE SCALE GENOMIC DNA]</scope>
    <source>
        <strain evidence="4">R3-111a-1</strain>
    </source>
</reference>
<dbReference type="RefSeq" id="XP_009216545.1">
    <property type="nucleotide sequence ID" value="XM_009218281.1"/>
</dbReference>
<sequence>MRLLQACAREARANMGGEEHGCEAASSSRQPGRSQPAGPGTNGSPLTPHHTTARPTAWPPKGTDAVMQRRRSR</sequence>
<gene>
    <name evidence="3" type="primary">20340990</name>
    <name evidence="2" type="ORF">GGTG_00532</name>
</gene>
<feature type="compositionally biased region" description="Basic and acidic residues" evidence="1">
    <location>
        <begin position="12"/>
        <end position="22"/>
    </location>
</feature>
<name>J3NGZ6_GAET3</name>
<dbReference type="EnsemblFungi" id="EJT80536">
    <property type="protein sequence ID" value="EJT80536"/>
    <property type="gene ID" value="GGTG_00532"/>
</dbReference>
<reference evidence="3" key="5">
    <citation type="submission" date="2018-04" db="UniProtKB">
        <authorList>
            <consortium name="EnsemblFungi"/>
        </authorList>
    </citation>
    <scope>IDENTIFICATION</scope>
    <source>
        <strain evidence="3">R3-111a-1</strain>
    </source>
</reference>
<reference evidence="3" key="4">
    <citation type="journal article" date="2015" name="G3 (Bethesda)">
        <title>Genome sequences of three phytopathogenic species of the Magnaporthaceae family of fungi.</title>
        <authorList>
            <person name="Okagaki L.H."/>
            <person name="Nunes C.C."/>
            <person name="Sailsbery J."/>
            <person name="Clay B."/>
            <person name="Brown D."/>
            <person name="John T."/>
            <person name="Oh Y."/>
            <person name="Young N."/>
            <person name="Fitzgerald M."/>
            <person name="Haas B.J."/>
            <person name="Zeng Q."/>
            <person name="Young S."/>
            <person name="Adiconis X."/>
            <person name="Fan L."/>
            <person name="Levin J.Z."/>
            <person name="Mitchell T.K."/>
            <person name="Okubara P.A."/>
            <person name="Farman M.L."/>
            <person name="Kohn L.M."/>
            <person name="Birren B."/>
            <person name="Ma L.-J."/>
            <person name="Dean R.A."/>
        </authorList>
    </citation>
    <scope>NUCLEOTIDE SEQUENCE</scope>
    <source>
        <strain evidence="3">R3-111a-1</strain>
    </source>
</reference>
<reference evidence="2" key="2">
    <citation type="submission" date="2010-07" db="EMBL/GenBank/DDBJ databases">
        <authorList>
            <consortium name="The Broad Institute Genome Sequencing Platform"/>
            <consortium name="Broad Institute Genome Sequencing Center for Infectious Disease"/>
            <person name="Ma L.-J."/>
            <person name="Dead R."/>
            <person name="Young S."/>
            <person name="Zeng Q."/>
            <person name="Koehrsen M."/>
            <person name="Alvarado L."/>
            <person name="Berlin A."/>
            <person name="Chapman S.B."/>
            <person name="Chen Z."/>
            <person name="Freedman E."/>
            <person name="Gellesch M."/>
            <person name="Goldberg J."/>
            <person name="Griggs A."/>
            <person name="Gujja S."/>
            <person name="Heilman E.R."/>
            <person name="Heiman D."/>
            <person name="Hepburn T."/>
            <person name="Howarth C."/>
            <person name="Jen D."/>
            <person name="Larson L."/>
            <person name="Mehta T."/>
            <person name="Neiman D."/>
            <person name="Pearson M."/>
            <person name="Roberts A."/>
            <person name="Saif S."/>
            <person name="Shea T."/>
            <person name="Shenoy N."/>
            <person name="Sisk P."/>
            <person name="Stolte C."/>
            <person name="Sykes S."/>
            <person name="Walk T."/>
            <person name="White J."/>
            <person name="Yandava C."/>
            <person name="Haas B."/>
            <person name="Nusbaum C."/>
            <person name="Birren B."/>
        </authorList>
    </citation>
    <scope>NUCLEOTIDE SEQUENCE</scope>
    <source>
        <strain evidence="2">R3-111a-1</strain>
    </source>
</reference>
<dbReference type="VEuPathDB" id="FungiDB:GGTG_00532"/>
<dbReference type="Proteomes" id="UP000006039">
    <property type="component" value="Unassembled WGS sequence"/>
</dbReference>
<accession>J3NGZ6</accession>
<evidence type="ECO:0000313" key="2">
    <source>
        <dbReference type="EMBL" id="EJT80536.1"/>
    </source>
</evidence>
<organism evidence="2">
    <name type="scientific">Gaeumannomyces tritici (strain R3-111a-1)</name>
    <name type="common">Wheat and barley take-all root rot fungus</name>
    <name type="synonym">Gaeumannomyces graminis var. tritici</name>
    <dbReference type="NCBI Taxonomy" id="644352"/>
    <lineage>
        <taxon>Eukaryota</taxon>
        <taxon>Fungi</taxon>
        <taxon>Dikarya</taxon>
        <taxon>Ascomycota</taxon>
        <taxon>Pezizomycotina</taxon>
        <taxon>Sordariomycetes</taxon>
        <taxon>Sordariomycetidae</taxon>
        <taxon>Magnaporthales</taxon>
        <taxon>Magnaporthaceae</taxon>
        <taxon>Gaeumannomyces</taxon>
    </lineage>
</organism>
<proteinExistence type="predicted"/>
<dbReference type="GeneID" id="20340990"/>
<evidence type="ECO:0000313" key="4">
    <source>
        <dbReference type="Proteomes" id="UP000006039"/>
    </source>
</evidence>
<keyword evidence="4" id="KW-1185">Reference proteome</keyword>
<feature type="compositionally biased region" description="Polar residues" evidence="1">
    <location>
        <begin position="42"/>
        <end position="54"/>
    </location>
</feature>
<dbReference type="HOGENOM" id="CLU_2704923_0_0_1"/>
<feature type="region of interest" description="Disordered" evidence="1">
    <location>
        <begin position="12"/>
        <end position="73"/>
    </location>
</feature>
<protein>
    <submittedName>
        <fullName evidence="2 3">Uncharacterized protein</fullName>
    </submittedName>
</protein>
<evidence type="ECO:0000256" key="1">
    <source>
        <dbReference type="SAM" id="MobiDB-lite"/>
    </source>
</evidence>
<reference evidence="2" key="3">
    <citation type="submission" date="2010-09" db="EMBL/GenBank/DDBJ databases">
        <title>Annotation of Gaeumannomyces graminis var. tritici R3-111a-1.</title>
        <authorList>
            <consortium name="The Broad Institute Genome Sequencing Platform"/>
            <person name="Ma L.-J."/>
            <person name="Dead R."/>
            <person name="Young S.K."/>
            <person name="Zeng Q."/>
            <person name="Gargeya S."/>
            <person name="Fitzgerald M."/>
            <person name="Haas B."/>
            <person name="Abouelleil A."/>
            <person name="Alvarado L."/>
            <person name="Arachchi H.M."/>
            <person name="Berlin A."/>
            <person name="Brown A."/>
            <person name="Chapman S.B."/>
            <person name="Chen Z."/>
            <person name="Dunbar C."/>
            <person name="Freedman E."/>
            <person name="Gearin G."/>
            <person name="Gellesch M."/>
            <person name="Goldberg J."/>
            <person name="Griggs A."/>
            <person name="Gujja S."/>
            <person name="Heiman D."/>
            <person name="Howarth C."/>
            <person name="Larson L."/>
            <person name="Lui A."/>
            <person name="MacDonald P.J.P."/>
            <person name="Mehta T."/>
            <person name="Montmayeur A."/>
            <person name="Murphy C."/>
            <person name="Neiman D."/>
            <person name="Pearson M."/>
            <person name="Priest M."/>
            <person name="Roberts A."/>
            <person name="Saif S."/>
            <person name="Shea T."/>
            <person name="Shenoy N."/>
            <person name="Sisk P."/>
            <person name="Stolte C."/>
            <person name="Sykes S."/>
            <person name="Yandava C."/>
            <person name="Wortman J."/>
            <person name="Nusbaum C."/>
            <person name="Birren B."/>
        </authorList>
    </citation>
    <scope>NUCLEOTIDE SEQUENCE</scope>
    <source>
        <strain evidence="2">R3-111a-1</strain>
    </source>
</reference>
<dbReference type="AlphaFoldDB" id="J3NGZ6"/>
<evidence type="ECO:0000313" key="3">
    <source>
        <dbReference type="EnsemblFungi" id="EJT80536"/>
    </source>
</evidence>
<dbReference type="EMBL" id="GL385395">
    <property type="protein sequence ID" value="EJT80536.1"/>
    <property type="molecule type" value="Genomic_DNA"/>
</dbReference>